<keyword evidence="10" id="KW-1185">Reference proteome</keyword>
<evidence type="ECO:0000259" key="8">
    <source>
        <dbReference type="Pfam" id="PF21338"/>
    </source>
</evidence>
<gene>
    <name evidence="9" type="ORF">ACFO5X_16585</name>
</gene>
<comment type="catalytic activity">
    <reaction evidence="1">
        <text>ATP-independent breakage of single-stranded DNA, followed by passage and rejoining.</text>
        <dbReference type="EC" id="5.6.2.1"/>
    </reaction>
</comment>
<name>A0ABV9KJM8_9RHOB</name>
<keyword evidence="4" id="KW-0799">Topoisomerase</keyword>
<sequence>MAPSDLPAGLIWYPDSRPGISRRRAGRGFTYLAPDGTTIARGEERSRIEALAVPPAYGDVWISPRANGHLQATGFDARERKQYRYHAKWSEAQSEQKFSLLPDFGRALPRIRRRITRDLAEDPGGERFALAAALLLIDRLSLRVGNETYARENGSYGALTLRRRHLRLTRTGLNLAYTAKGGKKVRRRLTDRKLLRVLNDIRDLPGAELLTWIDSDGDARKLSSGALNAYLAEAGGGDFTAKTFRTWSGTLAAFETAEAGGATIRSLCAAAADRLANTPAVARRSYIHPEVIALAGAEPPETPGAGLAGLSAAENRLLSFLDRS</sequence>
<evidence type="ECO:0000256" key="2">
    <source>
        <dbReference type="ARBA" id="ARBA00006645"/>
    </source>
</evidence>
<proteinExistence type="inferred from homology"/>
<keyword evidence="5" id="KW-0238">DNA-binding</keyword>
<dbReference type="Gene3D" id="3.30.66.10">
    <property type="entry name" value="DNA topoisomerase I domain"/>
    <property type="match status" value="1"/>
</dbReference>
<evidence type="ECO:0000256" key="4">
    <source>
        <dbReference type="ARBA" id="ARBA00023029"/>
    </source>
</evidence>
<evidence type="ECO:0000256" key="6">
    <source>
        <dbReference type="ARBA" id="ARBA00023235"/>
    </source>
</evidence>
<dbReference type="SUPFAM" id="SSF55869">
    <property type="entry name" value="DNA topoisomerase I domain"/>
    <property type="match status" value="1"/>
</dbReference>
<dbReference type="PROSITE" id="PS52038">
    <property type="entry name" value="TOPO_IB_2"/>
    <property type="match status" value="1"/>
</dbReference>
<feature type="domain" description="DNA topoisomerase IB N-terminal" evidence="8">
    <location>
        <begin position="28"/>
        <end position="76"/>
    </location>
</feature>
<feature type="domain" description="DNA topoisomerase I catalytic core eukaryotic-type" evidence="7">
    <location>
        <begin position="89"/>
        <end position="254"/>
    </location>
</feature>
<dbReference type="InterPro" id="IPR001631">
    <property type="entry name" value="TopoI"/>
</dbReference>
<accession>A0ABV9KJM8</accession>
<dbReference type="EMBL" id="JBHSGI010000024">
    <property type="protein sequence ID" value="MFC4670183.1"/>
    <property type="molecule type" value="Genomic_DNA"/>
</dbReference>
<dbReference type="InterPro" id="IPR011010">
    <property type="entry name" value="DNA_brk_join_enz"/>
</dbReference>
<dbReference type="Pfam" id="PF01028">
    <property type="entry name" value="Topoisom_I"/>
    <property type="match status" value="1"/>
</dbReference>
<dbReference type="SUPFAM" id="SSF56349">
    <property type="entry name" value="DNA breaking-rejoining enzymes"/>
    <property type="match status" value="1"/>
</dbReference>
<dbReference type="Gene3D" id="1.10.132.120">
    <property type="match status" value="1"/>
</dbReference>
<evidence type="ECO:0000259" key="7">
    <source>
        <dbReference type="Pfam" id="PF01028"/>
    </source>
</evidence>
<evidence type="ECO:0000256" key="5">
    <source>
        <dbReference type="ARBA" id="ARBA00023125"/>
    </source>
</evidence>
<evidence type="ECO:0000256" key="3">
    <source>
        <dbReference type="ARBA" id="ARBA00012891"/>
    </source>
</evidence>
<dbReference type="PRINTS" id="PR00416">
    <property type="entry name" value="EUTPISMRASEI"/>
</dbReference>
<dbReference type="Proteomes" id="UP001595973">
    <property type="component" value="Unassembled WGS sequence"/>
</dbReference>
<dbReference type="InterPro" id="IPR049331">
    <property type="entry name" value="Top1B_N_bact"/>
</dbReference>
<dbReference type="InterPro" id="IPR014711">
    <property type="entry name" value="TopoI_cat_a-hlx-sub_euk"/>
</dbReference>
<dbReference type="Pfam" id="PF21338">
    <property type="entry name" value="Top1B_N_bact"/>
    <property type="match status" value="1"/>
</dbReference>
<protein>
    <recommendedName>
        <fullName evidence="3">DNA topoisomerase</fullName>
        <ecNumber evidence="3">5.6.2.1</ecNumber>
    </recommendedName>
</protein>
<evidence type="ECO:0000313" key="10">
    <source>
        <dbReference type="Proteomes" id="UP001595973"/>
    </source>
</evidence>
<dbReference type="InterPro" id="IPR035447">
    <property type="entry name" value="DNA_topo_I_N_sf"/>
</dbReference>
<reference evidence="10" key="1">
    <citation type="journal article" date="2019" name="Int. J. Syst. Evol. Microbiol.">
        <title>The Global Catalogue of Microorganisms (GCM) 10K type strain sequencing project: providing services to taxonomists for standard genome sequencing and annotation.</title>
        <authorList>
            <consortium name="The Broad Institute Genomics Platform"/>
            <consortium name="The Broad Institute Genome Sequencing Center for Infectious Disease"/>
            <person name="Wu L."/>
            <person name="Ma J."/>
        </authorList>
    </citation>
    <scope>NUCLEOTIDE SEQUENCE [LARGE SCALE GENOMIC DNA]</scope>
    <source>
        <strain evidence="10">CGMCC 4.7283</strain>
    </source>
</reference>
<dbReference type="RefSeq" id="WP_380718916.1">
    <property type="nucleotide sequence ID" value="NZ_JBHSGI010000024.1"/>
</dbReference>
<dbReference type="EC" id="5.6.2.1" evidence="3"/>
<evidence type="ECO:0000313" key="9">
    <source>
        <dbReference type="EMBL" id="MFC4670183.1"/>
    </source>
</evidence>
<comment type="similarity">
    <text evidence="2">Belongs to the type IB topoisomerase family.</text>
</comment>
<dbReference type="Gene3D" id="3.90.15.10">
    <property type="entry name" value="Topoisomerase I, Chain A, domain 3"/>
    <property type="match status" value="1"/>
</dbReference>
<evidence type="ECO:0000256" key="1">
    <source>
        <dbReference type="ARBA" id="ARBA00000213"/>
    </source>
</evidence>
<organism evidence="9 10">
    <name type="scientific">Seohaeicola nanhaiensis</name>
    <dbReference type="NCBI Taxonomy" id="1387282"/>
    <lineage>
        <taxon>Bacteria</taxon>
        <taxon>Pseudomonadati</taxon>
        <taxon>Pseudomonadota</taxon>
        <taxon>Alphaproteobacteria</taxon>
        <taxon>Rhodobacterales</taxon>
        <taxon>Roseobacteraceae</taxon>
        <taxon>Seohaeicola</taxon>
    </lineage>
</organism>
<dbReference type="InterPro" id="IPR013500">
    <property type="entry name" value="TopoI_cat_euk"/>
</dbReference>
<comment type="caution">
    <text evidence="9">The sequence shown here is derived from an EMBL/GenBank/DDBJ whole genome shotgun (WGS) entry which is preliminary data.</text>
</comment>
<keyword evidence="6" id="KW-0413">Isomerase</keyword>